<sequence length="83" mass="9218">MRDFPSLGSEPESFKKARDHIVEKAPRIKHHWLRLYDTAGCPSISTISVLQCFESPNQSASSIFIDTSNTCDANSITAGAYDR</sequence>
<dbReference type="EMBL" id="UZAF01018130">
    <property type="protein sequence ID" value="VDO48244.1"/>
    <property type="molecule type" value="Genomic_DNA"/>
</dbReference>
<evidence type="ECO:0000313" key="2">
    <source>
        <dbReference type="Proteomes" id="UP000268014"/>
    </source>
</evidence>
<dbReference type="WBParaSite" id="HPLM_0001323701-mRNA-1">
    <property type="protein sequence ID" value="HPLM_0001323701-mRNA-1"/>
    <property type="gene ID" value="HPLM_0001323701"/>
</dbReference>
<protein>
    <submittedName>
        <fullName evidence="3">Transposase</fullName>
    </submittedName>
</protein>
<dbReference type="AlphaFoldDB" id="A0A158QPT6"/>
<accession>A0A158QPT6</accession>
<gene>
    <name evidence="1" type="ORF">HPLM_LOCUS13229</name>
</gene>
<reference evidence="1 2" key="2">
    <citation type="submission" date="2018-11" db="EMBL/GenBank/DDBJ databases">
        <authorList>
            <consortium name="Pathogen Informatics"/>
        </authorList>
    </citation>
    <scope>NUCLEOTIDE SEQUENCE [LARGE SCALE GENOMIC DNA]</scope>
    <source>
        <strain evidence="1 2">MHpl1</strain>
    </source>
</reference>
<proteinExistence type="predicted"/>
<keyword evidence="2" id="KW-1185">Reference proteome</keyword>
<name>A0A158QPT6_HAEPC</name>
<dbReference type="Proteomes" id="UP000268014">
    <property type="component" value="Unassembled WGS sequence"/>
</dbReference>
<organism evidence="3">
    <name type="scientific">Haemonchus placei</name>
    <name type="common">Barber's pole worm</name>
    <dbReference type="NCBI Taxonomy" id="6290"/>
    <lineage>
        <taxon>Eukaryota</taxon>
        <taxon>Metazoa</taxon>
        <taxon>Ecdysozoa</taxon>
        <taxon>Nematoda</taxon>
        <taxon>Chromadorea</taxon>
        <taxon>Rhabditida</taxon>
        <taxon>Rhabditina</taxon>
        <taxon>Rhabditomorpha</taxon>
        <taxon>Strongyloidea</taxon>
        <taxon>Trichostrongylidae</taxon>
        <taxon>Haemonchus</taxon>
    </lineage>
</organism>
<evidence type="ECO:0000313" key="1">
    <source>
        <dbReference type="EMBL" id="VDO48244.1"/>
    </source>
</evidence>
<evidence type="ECO:0000313" key="3">
    <source>
        <dbReference type="WBParaSite" id="HPLM_0001323701-mRNA-1"/>
    </source>
</evidence>
<reference evidence="3" key="1">
    <citation type="submission" date="2016-04" db="UniProtKB">
        <authorList>
            <consortium name="WormBaseParasite"/>
        </authorList>
    </citation>
    <scope>IDENTIFICATION</scope>
</reference>